<reference evidence="7 8" key="1">
    <citation type="journal article" date="2006" name="Nature">
        <title>Global trends of whole-genome duplications revealed by the ciliate Paramecium tetraurelia.</title>
        <authorList>
            <consortium name="Genoscope"/>
            <person name="Aury J.-M."/>
            <person name="Jaillon O."/>
            <person name="Duret L."/>
            <person name="Noel B."/>
            <person name="Jubin C."/>
            <person name="Porcel B.M."/>
            <person name="Segurens B."/>
            <person name="Daubin V."/>
            <person name="Anthouard V."/>
            <person name="Aiach N."/>
            <person name="Arnaiz O."/>
            <person name="Billaut A."/>
            <person name="Beisson J."/>
            <person name="Blanc I."/>
            <person name="Bouhouche K."/>
            <person name="Camara F."/>
            <person name="Duharcourt S."/>
            <person name="Guigo R."/>
            <person name="Gogendeau D."/>
            <person name="Katinka M."/>
            <person name="Keller A.-M."/>
            <person name="Kissmehl R."/>
            <person name="Klotz C."/>
            <person name="Koll F."/>
            <person name="Le Moue A."/>
            <person name="Lepere C."/>
            <person name="Malinsky S."/>
            <person name="Nowacki M."/>
            <person name="Nowak J.K."/>
            <person name="Plattner H."/>
            <person name="Poulain J."/>
            <person name="Ruiz F."/>
            <person name="Serrano V."/>
            <person name="Zagulski M."/>
            <person name="Dessen P."/>
            <person name="Betermier M."/>
            <person name="Weissenbach J."/>
            <person name="Scarpelli C."/>
            <person name="Schachter V."/>
            <person name="Sperling L."/>
            <person name="Meyer E."/>
            <person name="Cohen J."/>
            <person name="Wincker P."/>
        </authorList>
    </citation>
    <scope>NUCLEOTIDE SEQUENCE [LARGE SCALE GENOMIC DNA]</scope>
    <source>
        <strain evidence="7 8">Stock d4-2</strain>
    </source>
</reference>
<feature type="signal peptide" evidence="5">
    <location>
        <begin position="1"/>
        <end position="18"/>
    </location>
</feature>
<dbReference type="STRING" id="5888.A0CEE1"/>
<dbReference type="Proteomes" id="UP000000600">
    <property type="component" value="Unassembled WGS sequence"/>
</dbReference>
<dbReference type="OrthoDB" id="290842at2759"/>
<evidence type="ECO:0000313" key="8">
    <source>
        <dbReference type="Proteomes" id="UP000000600"/>
    </source>
</evidence>
<dbReference type="SUPFAM" id="SSF57184">
    <property type="entry name" value="Growth factor receptor domain"/>
    <property type="match status" value="8"/>
</dbReference>
<dbReference type="EMBL" id="CT868065">
    <property type="protein sequence ID" value="CAK69158.1"/>
    <property type="molecule type" value="Genomic_DNA"/>
</dbReference>
<feature type="transmembrane region" description="Helical" evidence="4">
    <location>
        <begin position="2187"/>
        <end position="2204"/>
    </location>
</feature>
<keyword evidence="8" id="KW-1185">Reference proteome</keyword>
<evidence type="ECO:0000259" key="6">
    <source>
        <dbReference type="SMART" id="SM00181"/>
    </source>
</evidence>
<feature type="domain" description="EGF-like" evidence="6">
    <location>
        <begin position="860"/>
        <end position="903"/>
    </location>
</feature>
<dbReference type="SMART" id="SM00261">
    <property type="entry name" value="FU"/>
    <property type="match status" value="11"/>
</dbReference>
<evidence type="ECO:0000256" key="2">
    <source>
        <dbReference type="ARBA" id="ARBA00022737"/>
    </source>
</evidence>
<feature type="domain" description="EGF-like" evidence="6">
    <location>
        <begin position="1418"/>
        <end position="1452"/>
    </location>
</feature>
<dbReference type="CDD" id="cd00064">
    <property type="entry name" value="FU"/>
    <property type="match status" value="2"/>
</dbReference>
<feature type="transmembrane region" description="Helical" evidence="4">
    <location>
        <begin position="2249"/>
        <end position="2271"/>
    </location>
</feature>
<keyword evidence="4" id="KW-1133">Transmembrane helix</keyword>
<protein>
    <recommendedName>
        <fullName evidence="6">EGF-like domain-containing protein</fullName>
    </recommendedName>
</protein>
<dbReference type="GeneID" id="5022340"/>
<feature type="domain" description="EGF-like" evidence="6">
    <location>
        <begin position="773"/>
        <end position="812"/>
    </location>
</feature>
<feature type="domain" description="EGF-like" evidence="6">
    <location>
        <begin position="1115"/>
        <end position="1146"/>
    </location>
</feature>
<feature type="chain" id="PRO_5002623540" description="EGF-like domain-containing protein" evidence="5">
    <location>
        <begin position="19"/>
        <end position="2298"/>
    </location>
</feature>
<dbReference type="InterPro" id="IPR009030">
    <property type="entry name" value="Growth_fac_rcpt_cys_sf"/>
</dbReference>
<evidence type="ECO:0000256" key="5">
    <source>
        <dbReference type="SAM" id="SignalP"/>
    </source>
</evidence>
<dbReference type="InterPro" id="IPR011936">
    <property type="entry name" value="Myxo_disulph_rpt"/>
</dbReference>
<feature type="domain" description="EGF-like" evidence="6">
    <location>
        <begin position="1641"/>
        <end position="1673"/>
    </location>
</feature>
<keyword evidence="3" id="KW-1015">Disulfide bond</keyword>
<gene>
    <name evidence="7" type="ORF">GSPATT00037595001</name>
</gene>
<dbReference type="InterPro" id="IPR006212">
    <property type="entry name" value="Furin_repeat"/>
</dbReference>
<keyword evidence="4" id="KW-0812">Transmembrane</keyword>
<feature type="transmembrane region" description="Helical" evidence="4">
    <location>
        <begin position="2105"/>
        <end position="2125"/>
    </location>
</feature>
<dbReference type="RefSeq" id="XP_001436555.1">
    <property type="nucleotide sequence ID" value="XM_001436518.1"/>
</dbReference>
<dbReference type="Pfam" id="PF13948">
    <property type="entry name" value="DUF4215"/>
    <property type="match status" value="11"/>
</dbReference>
<dbReference type="InParanoid" id="A0CEE1"/>
<dbReference type="Gene3D" id="2.10.220.10">
    <property type="entry name" value="Hormone Receptor, Insulin-like Growth Factor Receptor 1, Chain A, domain 2"/>
    <property type="match status" value="2"/>
</dbReference>
<dbReference type="PANTHER" id="PTHR38934">
    <property type="entry name" value="HYPHALLY REGULATED CELL WALL PROTEIN 1"/>
    <property type="match status" value="1"/>
</dbReference>
<keyword evidence="1 5" id="KW-0732">Signal</keyword>
<feature type="domain" description="EGF-like" evidence="6">
    <location>
        <begin position="1365"/>
        <end position="1391"/>
    </location>
</feature>
<feature type="domain" description="EGF-like" evidence="6">
    <location>
        <begin position="723"/>
        <end position="765"/>
    </location>
</feature>
<feature type="domain" description="EGF-like" evidence="6">
    <location>
        <begin position="415"/>
        <end position="445"/>
    </location>
</feature>
<feature type="transmembrane region" description="Helical" evidence="4">
    <location>
        <begin position="1984"/>
        <end position="2006"/>
    </location>
</feature>
<dbReference type="OMA" id="NCTKCIT"/>
<evidence type="ECO:0000256" key="3">
    <source>
        <dbReference type="ARBA" id="ARBA00023157"/>
    </source>
</evidence>
<name>A0CEE1_PARTE</name>
<keyword evidence="4" id="KW-0472">Membrane</keyword>
<feature type="domain" description="EGF-like" evidence="6">
    <location>
        <begin position="817"/>
        <end position="859"/>
    </location>
</feature>
<dbReference type="eggNOG" id="KOG3525">
    <property type="taxonomic scope" value="Eukaryota"/>
</dbReference>
<dbReference type="InterPro" id="IPR000742">
    <property type="entry name" value="EGF"/>
</dbReference>
<keyword evidence="2" id="KW-0677">Repeat</keyword>
<dbReference type="SMART" id="SM00181">
    <property type="entry name" value="EGF"/>
    <property type="match status" value="12"/>
</dbReference>
<dbReference type="NCBIfam" id="TIGR02232">
    <property type="entry name" value="myxo_disulf_rpt"/>
    <property type="match status" value="7"/>
</dbReference>
<dbReference type="PANTHER" id="PTHR38934:SF6">
    <property type="entry name" value="CHROMOSOME UNDETERMINED SCAFFOLD_176, WHOLE GENOME SHOTGUN SEQUENCE"/>
    <property type="match status" value="1"/>
</dbReference>
<feature type="domain" description="EGF-like" evidence="6">
    <location>
        <begin position="1265"/>
        <end position="1299"/>
    </location>
</feature>
<feature type="transmembrane region" description="Helical" evidence="4">
    <location>
        <begin position="2213"/>
        <end position="2237"/>
    </location>
</feature>
<organism evidence="7 8">
    <name type="scientific">Paramecium tetraurelia</name>
    <dbReference type="NCBI Taxonomy" id="5888"/>
    <lineage>
        <taxon>Eukaryota</taxon>
        <taxon>Sar</taxon>
        <taxon>Alveolata</taxon>
        <taxon>Ciliophora</taxon>
        <taxon>Intramacronucleata</taxon>
        <taxon>Oligohymenophorea</taxon>
        <taxon>Peniculida</taxon>
        <taxon>Parameciidae</taxon>
        <taxon>Paramecium</taxon>
    </lineage>
</organism>
<dbReference type="KEGG" id="ptm:GSPATT00037595001"/>
<dbReference type="HOGENOM" id="CLU_000581_1_0_1"/>
<evidence type="ECO:0000256" key="4">
    <source>
        <dbReference type="SAM" id="Phobius"/>
    </source>
</evidence>
<feature type="domain" description="EGF-like" evidence="6">
    <location>
        <begin position="1205"/>
        <end position="1237"/>
    </location>
</feature>
<feature type="domain" description="EGF-like" evidence="6">
    <location>
        <begin position="1561"/>
        <end position="1593"/>
    </location>
</feature>
<sequence>MKSLIKLTVVCLIQLTNSQWLTRYSYLTQNQIFTYNNESYAYLYSGYFVSESGSTTANFITCTAPPTSYITLNKVNQSAKQIYGFSFMNGYFVSVDLYFQGTWSNDNVTLVLGSFVYNYTYTLPSSNPLTSQFCDNITADIRTINFTIEMASQSYGQPLLSVSNETQGQVSIKNFYISSLTCHPTCMSCTGPNFNQCTGCYYGVPTNNICPPCPSNLYFKQYNGCKNTCDIQSPLFSNGICQNYQIYTFEQVNIYHVTSFENFKWSLLYDPKHMDTSPTILAFNEYVYGVFKFNSGLCRFFNQIAYYQYDTQLIGIKISIIAFNEIPIECGIQFKINQTYFGSIYRNTSGIQMHKLNLFDTTSYGPYMSYTSAIKYELITYLDIPKYPFIFSAVGNFTNDNAGWGIYSVQITSGYCPLYCQLCEVSFKCKTCNPGYFNYRDGSCIRRCQNPNQQLNGSYCQDYDDETPYSMFLVQEYINTANDPEQYSQYTLICQNGKNFLKGLDIYYSYWQSYRVFGGPFVWAQAKFKRVHNILDPHHSLTIAFYILYGPTFPNDGQFIYTIENNSVYKSSSNLSSYYSDGSKYDKVYERISHNINTLTIQWECYGPNNEPINAYCGFYNYYIAVHKCKPYCLQCSDQNTCTQWNSTYNSAVVKFSQAECDINQFYDKEQVRCIQCPMPCLSCTSQLDCLSCSSTYTLSKLGCTCKQNQYEQSNQCYDCPIECNQCLSQTYCIECLISNNRQLQNGQCICIDGYYPIISNPQCLLCHQFCKTCTGPTSNDCLTCNNIKQNIGTACKCPIRSYYQDSTQTCSNCHSSCQSCFSSAINGCLTCNLSLNRILKGLKCECKPGYYEDNDTCTNCPITEDNSLTQCYKLCNNNQQIWHTTICSSCDGGFQLQYGECQPICGDSQIKGYEQCEDNNNVFDDKCYNCQYQCPAHCLTCNLFTNLPCPDICGDGYITGIEECEDGNTIQYDGCYDCKFQCQPQCTKCIKGECQECGTVGWFIDPTVTPWQCKERCGDNLIVGIEQCDDANTSDADGCKDCKYHCRIGCSSCDYNTNTCLSCEFPGFAPYYYFCTNICGDGLVVTDPYGYYYEQCDDGNTTDQDGCSSWCQFQCQPSSICPTCVNNRCEICASQYTLSSNKICLLKCQPSCIDCDTNGKGCLACQLGYDRIDNFCYSICGDGIVTDDEQCDDGNFILGDGCHFCQFNCQDSCLNCISGLCYDCLDGYELILFTCHPICGDALLRNDEQCEILNTQVVQNNCISCQFTCDINCQLCQFGICQQCTKGYDLSFNQIQCIKSLKITSTLIDTFQIYIDNTCVKCENQVYFEQVEQKSQLNTIPFAFCQYNLKLSPNICTLDYNLNKCTSNCKNCLLQKCIECEQGYYGNNCVPKCGDGIQVQEEECDDGIQYLFDSCLNCRLQCPQHCKQCAFGVCVLCQEGFYLDIVSNSCNSVCGDQIVALDEVCDDGNEFRYDGCFQCKFQCQMECLNCQFGKCLECETSLILVESKGSCEELKQCEGLAGLYYDNFLNDCVTKCGDGIVVGSEQCEDQNSIQYDGCYECKYQCDNLCSNCQKGECFECQVGYYLNGQKCETKCGDGIKIGQELCDDYNDIARDGCTSCKPDPFYICEEDATLLSYCYKCQENCEDCKLNINKVECIKCKGGYFLKDNSCNLCSEKCEECENTPNNCTKCITEGCKKCDNVSGLYLDKQLKSCVTKCGDNIIAGQEQCDDGNQTDKDGCNSKCEIEKEFLCKDGVCILPPKKQVILTYSNSTTTNDIDLTLEDIYIKDVCNKVKVWIEDFKIKEYQFNITQKEVQKLMGQSCQITFKFFKTILESNLIHLTVPLQENATRILEEDVREVVITPRRLVYYNEAQKAQAQTIVATSSTFTFLLQLIGPLAILLGGFNFFWTILDILTWINNFYFLNVDYPLNVKLFFNKLQWGDVFNIPDIISLNSPDDPYYFQAPPKFTEKDVNPLFLNNLQLFFGLFLLAIFAYICASGVVSIIKTHYEPNFRKKHKISIFAVNPGHRSIYQITPQQLATETIEIKNKEMPSIIKAIYKETQDFKYNFRAKLLQIVGLVFLDICLACVLQLKNKCNKEYAIIQLNIFLSVVGIIFIYVVFRLYSFVCSQHRILYESKVFSKYYCSLYEGINTKQRLSRNYCYVNLMRKALFIFFTVYFYEVPLLQTSLCCLTCFLNLALILYQNPFVNKSILVQIAVPDFCIFIIVLITVLLAIHDVSIIFSFDQKYFIGWIILFFIVSSILVQLIFLFKQFFIDMKGRLISLKNMSCCLRNNKSN</sequence>
<accession>A0CEE1</accession>
<feature type="transmembrane region" description="Helical" evidence="4">
    <location>
        <begin position="2074"/>
        <end position="2093"/>
    </location>
</feature>
<proteinExistence type="predicted"/>
<evidence type="ECO:0000256" key="1">
    <source>
        <dbReference type="ARBA" id="ARBA00022729"/>
    </source>
</evidence>
<evidence type="ECO:0000313" key="7">
    <source>
        <dbReference type="EMBL" id="CAK69158.1"/>
    </source>
</evidence>